<sequence length="206" mass="23808">MEQQDNTIIPTFLRKPDQNSPVPSHKSLHVFRRSRRRWSKEPAVKEVAKNHAVKKEEEEEDDEDEEDEREEIEKKIHTLQRIVPGGESFGVDKLFDETAGYILALQYQVKALRALTGFFDKLDKEKTKFGVRRKEMASMKRHNKYEIKPIKPALSNVTTTCTPNTLSTVLEIQGHTLAIQFQHAFAETHLHSPIAKFLEQSQSQSQ</sequence>
<dbReference type="CDD" id="cd11444">
    <property type="entry name" value="bHLH_AtIBH1_like"/>
    <property type="match status" value="1"/>
</dbReference>
<dbReference type="InterPro" id="IPR044549">
    <property type="entry name" value="bHLH_AtIBH1-like"/>
</dbReference>
<dbReference type="GO" id="GO:0005634">
    <property type="term" value="C:nucleus"/>
    <property type="evidence" value="ECO:0007669"/>
    <property type="project" value="UniProtKB-SubCell"/>
</dbReference>
<keyword evidence="3" id="KW-0804">Transcription</keyword>
<dbReference type="GO" id="GO:0006355">
    <property type="term" value="P:regulation of DNA-templated transcription"/>
    <property type="evidence" value="ECO:0007669"/>
    <property type="project" value="InterPro"/>
</dbReference>
<feature type="compositionally biased region" description="Acidic residues" evidence="5">
    <location>
        <begin position="57"/>
        <end position="70"/>
    </location>
</feature>
<evidence type="ECO:0000256" key="4">
    <source>
        <dbReference type="ARBA" id="ARBA00023242"/>
    </source>
</evidence>
<evidence type="ECO:0000313" key="7">
    <source>
        <dbReference type="Proteomes" id="UP000257109"/>
    </source>
</evidence>
<organism evidence="6 7">
    <name type="scientific">Mucuna pruriens</name>
    <name type="common">Velvet bean</name>
    <name type="synonym">Dolichos pruriens</name>
    <dbReference type="NCBI Taxonomy" id="157652"/>
    <lineage>
        <taxon>Eukaryota</taxon>
        <taxon>Viridiplantae</taxon>
        <taxon>Streptophyta</taxon>
        <taxon>Embryophyta</taxon>
        <taxon>Tracheophyta</taxon>
        <taxon>Spermatophyta</taxon>
        <taxon>Magnoliopsida</taxon>
        <taxon>eudicotyledons</taxon>
        <taxon>Gunneridae</taxon>
        <taxon>Pentapetalae</taxon>
        <taxon>rosids</taxon>
        <taxon>fabids</taxon>
        <taxon>Fabales</taxon>
        <taxon>Fabaceae</taxon>
        <taxon>Papilionoideae</taxon>
        <taxon>50 kb inversion clade</taxon>
        <taxon>NPAAA clade</taxon>
        <taxon>indigoferoid/millettioid clade</taxon>
        <taxon>Phaseoleae</taxon>
        <taxon>Mucuna</taxon>
    </lineage>
</organism>
<gene>
    <name evidence="6" type="primary">PAR1</name>
    <name evidence="6" type="ORF">CR513_14120</name>
</gene>
<name>A0A371HI81_MUCPR</name>
<dbReference type="AlphaFoldDB" id="A0A371HI81"/>
<feature type="compositionally biased region" description="Basic and acidic residues" evidence="5">
    <location>
        <begin position="39"/>
        <end position="56"/>
    </location>
</feature>
<dbReference type="Proteomes" id="UP000257109">
    <property type="component" value="Unassembled WGS sequence"/>
</dbReference>
<feature type="non-terminal residue" evidence="6">
    <location>
        <position position="1"/>
    </location>
</feature>
<dbReference type="InterPro" id="IPR044660">
    <property type="entry name" value="IBH1-like"/>
</dbReference>
<comment type="subcellular location">
    <subcellularLocation>
        <location evidence="1">Nucleus</location>
    </subcellularLocation>
</comment>
<keyword evidence="7" id="KW-1185">Reference proteome</keyword>
<feature type="region of interest" description="Disordered" evidence="5">
    <location>
        <begin position="1"/>
        <end position="70"/>
    </location>
</feature>
<dbReference type="EMBL" id="QJKJ01002540">
    <property type="protein sequence ID" value="RDY02414.1"/>
    <property type="molecule type" value="Genomic_DNA"/>
</dbReference>
<protein>
    <submittedName>
        <fullName evidence="6">Transcription factor PAR1</fullName>
    </submittedName>
</protein>
<dbReference type="PANTHER" id="PTHR33124:SF43">
    <property type="entry name" value="TRANSCRIPTION FACTOR PAR2"/>
    <property type="match status" value="1"/>
</dbReference>
<keyword evidence="2" id="KW-0805">Transcription regulation</keyword>
<evidence type="ECO:0000256" key="3">
    <source>
        <dbReference type="ARBA" id="ARBA00023163"/>
    </source>
</evidence>
<proteinExistence type="predicted"/>
<keyword evidence="4" id="KW-0539">Nucleus</keyword>
<dbReference type="PANTHER" id="PTHR33124">
    <property type="entry name" value="TRANSCRIPTION FACTOR IBH1-LIKE 1"/>
    <property type="match status" value="1"/>
</dbReference>
<evidence type="ECO:0000256" key="5">
    <source>
        <dbReference type="SAM" id="MobiDB-lite"/>
    </source>
</evidence>
<comment type="caution">
    <text evidence="6">The sequence shown here is derived from an EMBL/GenBank/DDBJ whole genome shotgun (WGS) entry which is preliminary data.</text>
</comment>
<reference evidence="6" key="1">
    <citation type="submission" date="2018-05" db="EMBL/GenBank/DDBJ databases">
        <title>Draft genome of Mucuna pruriens seed.</title>
        <authorList>
            <person name="Nnadi N.E."/>
            <person name="Vos R."/>
            <person name="Hasami M.H."/>
            <person name="Devisetty U.K."/>
            <person name="Aguiy J.C."/>
        </authorList>
    </citation>
    <scope>NUCLEOTIDE SEQUENCE [LARGE SCALE GENOMIC DNA]</scope>
    <source>
        <strain evidence="6">JCA_2017</strain>
    </source>
</reference>
<evidence type="ECO:0000256" key="1">
    <source>
        <dbReference type="ARBA" id="ARBA00004123"/>
    </source>
</evidence>
<evidence type="ECO:0000313" key="6">
    <source>
        <dbReference type="EMBL" id="RDY02414.1"/>
    </source>
</evidence>
<dbReference type="OrthoDB" id="1363133at2759"/>
<accession>A0A371HI81</accession>
<feature type="compositionally biased region" description="Basic residues" evidence="5">
    <location>
        <begin position="26"/>
        <end position="38"/>
    </location>
</feature>
<evidence type="ECO:0000256" key="2">
    <source>
        <dbReference type="ARBA" id="ARBA00023015"/>
    </source>
</evidence>